<evidence type="ECO:0000256" key="3">
    <source>
        <dbReference type="ARBA" id="ARBA00022670"/>
    </source>
</evidence>
<dbReference type="Gene3D" id="1.10.418.20">
    <property type="match status" value="1"/>
</dbReference>
<feature type="domain" description="Ubiquitin-like protease family profile" evidence="7">
    <location>
        <begin position="454"/>
        <end position="660"/>
    </location>
</feature>
<dbReference type="GO" id="GO:0005737">
    <property type="term" value="C:cytoplasm"/>
    <property type="evidence" value="ECO:0007669"/>
    <property type="project" value="TreeGrafter"/>
</dbReference>
<feature type="compositionally biased region" description="Polar residues" evidence="6">
    <location>
        <begin position="739"/>
        <end position="751"/>
    </location>
</feature>
<evidence type="ECO:0000256" key="4">
    <source>
        <dbReference type="ARBA" id="ARBA00022786"/>
    </source>
</evidence>
<keyword evidence="3" id="KW-0645">Protease</keyword>
<keyword evidence="2" id="KW-0597">Phosphoprotein</keyword>
<feature type="compositionally biased region" description="Basic and acidic residues" evidence="6">
    <location>
        <begin position="362"/>
        <end position="387"/>
    </location>
</feature>
<comment type="caution">
    <text evidence="8">The sequence shown here is derived from an EMBL/GenBank/DDBJ whole genome shotgun (WGS) entry which is preliminary data.</text>
</comment>
<dbReference type="GO" id="GO:0006508">
    <property type="term" value="P:proteolysis"/>
    <property type="evidence" value="ECO:0007669"/>
    <property type="project" value="UniProtKB-KW"/>
</dbReference>
<dbReference type="InterPro" id="IPR003653">
    <property type="entry name" value="Peptidase_C48_C"/>
</dbReference>
<keyword evidence="4" id="KW-0833">Ubl conjugation pathway</keyword>
<evidence type="ECO:0000256" key="5">
    <source>
        <dbReference type="ARBA" id="ARBA00022801"/>
    </source>
</evidence>
<feature type="compositionally biased region" description="Basic and acidic residues" evidence="6">
    <location>
        <begin position="94"/>
        <end position="116"/>
    </location>
</feature>
<evidence type="ECO:0000256" key="2">
    <source>
        <dbReference type="ARBA" id="ARBA00022553"/>
    </source>
</evidence>
<evidence type="ECO:0000313" key="9">
    <source>
        <dbReference type="Proteomes" id="UP000761534"/>
    </source>
</evidence>
<dbReference type="EMBL" id="SWFS01000179">
    <property type="protein sequence ID" value="KAA8915294.1"/>
    <property type="molecule type" value="Genomic_DNA"/>
</dbReference>
<dbReference type="PROSITE" id="PS50600">
    <property type="entry name" value="ULP_PROTEASE"/>
    <property type="match status" value="1"/>
</dbReference>
<feature type="compositionally biased region" description="Low complexity" evidence="6">
    <location>
        <begin position="401"/>
        <end position="415"/>
    </location>
</feature>
<feature type="region of interest" description="Disordered" evidence="6">
    <location>
        <begin position="277"/>
        <end position="333"/>
    </location>
</feature>
<organism evidence="8 9">
    <name type="scientific">Trichomonascus ciferrii</name>
    <dbReference type="NCBI Taxonomy" id="44093"/>
    <lineage>
        <taxon>Eukaryota</taxon>
        <taxon>Fungi</taxon>
        <taxon>Dikarya</taxon>
        <taxon>Ascomycota</taxon>
        <taxon>Saccharomycotina</taxon>
        <taxon>Dipodascomycetes</taxon>
        <taxon>Dipodascales</taxon>
        <taxon>Trichomonascaceae</taxon>
        <taxon>Trichomonascus</taxon>
        <taxon>Trichomonascus ciferrii complex</taxon>
    </lineage>
</organism>
<evidence type="ECO:0000256" key="6">
    <source>
        <dbReference type="SAM" id="MobiDB-lite"/>
    </source>
</evidence>
<feature type="compositionally biased region" description="Basic and acidic residues" evidence="6">
    <location>
        <begin position="60"/>
        <end position="69"/>
    </location>
</feature>
<feature type="compositionally biased region" description="Basic and acidic residues" evidence="6">
    <location>
        <begin position="423"/>
        <end position="436"/>
    </location>
</feature>
<dbReference type="Pfam" id="PF02902">
    <property type="entry name" value="Peptidase_C48"/>
    <property type="match status" value="1"/>
</dbReference>
<feature type="compositionally biased region" description="Basic and acidic residues" evidence="6">
    <location>
        <begin position="756"/>
        <end position="771"/>
    </location>
</feature>
<name>A0A642V7M0_9ASCO</name>
<dbReference type="VEuPathDB" id="FungiDB:TRICI_002651"/>
<dbReference type="GO" id="GO:0005634">
    <property type="term" value="C:nucleus"/>
    <property type="evidence" value="ECO:0007669"/>
    <property type="project" value="TreeGrafter"/>
</dbReference>
<comment type="similarity">
    <text evidence="1">Belongs to the peptidase C48 family.</text>
</comment>
<feature type="region of interest" description="Disordered" evidence="6">
    <location>
        <begin position="716"/>
        <end position="793"/>
    </location>
</feature>
<protein>
    <recommendedName>
        <fullName evidence="7">Ubiquitin-like protease family profile domain-containing protein</fullName>
    </recommendedName>
</protein>
<feature type="compositionally biased region" description="Polar residues" evidence="6">
    <location>
        <begin position="295"/>
        <end position="304"/>
    </location>
</feature>
<evidence type="ECO:0000256" key="1">
    <source>
        <dbReference type="ARBA" id="ARBA00005234"/>
    </source>
</evidence>
<dbReference type="OrthoDB" id="442460at2759"/>
<dbReference type="InterPro" id="IPR051947">
    <property type="entry name" value="Sentrin-specific_protease"/>
</dbReference>
<dbReference type="Proteomes" id="UP000761534">
    <property type="component" value="Unassembled WGS sequence"/>
</dbReference>
<dbReference type="PANTHER" id="PTHR46896">
    <property type="entry name" value="SENTRIN-SPECIFIC PROTEASE"/>
    <property type="match status" value="1"/>
</dbReference>
<evidence type="ECO:0000259" key="7">
    <source>
        <dbReference type="PROSITE" id="PS50600"/>
    </source>
</evidence>
<reference evidence="8" key="1">
    <citation type="journal article" date="2019" name="G3 (Bethesda)">
        <title>Genome Assemblies of Two Rare Opportunistic Yeast Pathogens: Diutina rugosa (syn. Candida rugosa) and Trichomonascus ciferrii (syn. Candida ciferrii).</title>
        <authorList>
            <person name="Mixao V."/>
            <person name="Saus E."/>
            <person name="Hansen A.P."/>
            <person name="Lass-Florl C."/>
            <person name="Gabaldon T."/>
        </authorList>
    </citation>
    <scope>NUCLEOTIDE SEQUENCE</scope>
    <source>
        <strain evidence="8">CBS 4856</strain>
    </source>
</reference>
<keyword evidence="5" id="KW-0378">Hydrolase</keyword>
<dbReference type="GO" id="GO:0070139">
    <property type="term" value="F:SUMO-specific endopeptidase activity"/>
    <property type="evidence" value="ECO:0007669"/>
    <property type="project" value="TreeGrafter"/>
</dbReference>
<dbReference type="Gene3D" id="3.30.310.130">
    <property type="entry name" value="Ubiquitin-related"/>
    <property type="match status" value="1"/>
</dbReference>
<feature type="compositionally biased region" description="Low complexity" evidence="6">
    <location>
        <begin position="721"/>
        <end position="738"/>
    </location>
</feature>
<dbReference type="SUPFAM" id="SSF54001">
    <property type="entry name" value="Cysteine proteinases"/>
    <property type="match status" value="1"/>
</dbReference>
<evidence type="ECO:0000313" key="8">
    <source>
        <dbReference type="EMBL" id="KAA8915294.1"/>
    </source>
</evidence>
<sequence>MICSPSARPKNVYGSRTKLRFASHGYVPQNALGNSFGSRISKPQDEDLIPAKRAPQLARLNEKAPEVNRPRKRRETAPPSNAFLLKQINSTLESNKKELDRKPGTERTRPTLKDPTESSSAKRRRMDGSQPLSAQKRHIPKKRTLYVKTFRLAKFNHQEAGMSLEITWTDLERSKPRQWELTSTKAANFKCLETDIEGIRYCDSTNELLVWLKPKRVKASIGNQSGHPLYVIFGLMPSSEVVELKEDIKILDLPIRFSSIDEKDLFHQKRAMEQGSELASAAYSKPPAKFRQAQDETLSNTRPLLSSIPLKSEPPTGPAAMKSEPPTGPASVIKPESFYAKTEEPKNEQLSNIADLFTRVKDSHEKKESTNTKESHHDDESTKKVESSVDVEDEAMGASSPPTKRTTRAKNTNTASPAPEVSLAERRAAEQKKREDHEKFKEQFNFQFHDKKTVTITPDDYNRLDEGEFLNDTMVNFYLKYLKQRAGEHRSDVEKYTYVFNTFFYEKLMQKNADGTSGFENVKKWTAKIDLFQMKYIVIPINWRMHWYVVIVYNLPNSLKYAEKEEASETPVEIQVKIRSETPKKSAPEDGPIIFVLDSLRGAGTSTSVRALKDFFVAEAWDKKRIKLSRDVFRGMNPVVPQQPNFCDCGIYVLHYVERFLKNPEKFAHNMMNKSPESKKTLSELWKENDLQKKRDVLRNTLLQWMWSQRMKESKAAYTQGSSGNDKANNNDNSNNGSQTAGSSRYSTPCDTPSGDLDKLRLSEDLEKEYQSESNSKNTSNEPNRDDSDEDMVILDYQKVVRKDGKESKNWRL</sequence>
<keyword evidence="9" id="KW-1185">Reference proteome</keyword>
<dbReference type="PANTHER" id="PTHR46896:SF3">
    <property type="entry name" value="FI06413P-RELATED"/>
    <property type="match status" value="1"/>
</dbReference>
<dbReference type="GO" id="GO:0016926">
    <property type="term" value="P:protein desumoylation"/>
    <property type="evidence" value="ECO:0007669"/>
    <property type="project" value="TreeGrafter"/>
</dbReference>
<gene>
    <name evidence="8" type="ORF">TRICI_002651</name>
</gene>
<feature type="region of interest" description="Disordered" evidence="6">
    <location>
        <begin position="51"/>
        <end position="138"/>
    </location>
</feature>
<proteinExistence type="inferred from homology"/>
<feature type="region of interest" description="Disordered" evidence="6">
    <location>
        <begin position="362"/>
        <end position="436"/>
    </location>
</feature>
<dbReference type="InterPro" id="IPR038765">
    <property type="entry name" value="Papain-like_cys_pep_sf"/>
</dbReference>
<dbReference type="AlphaFoldDB" id="A0A642V7M0"/>
<feature type="compositionally biased region" description="Polar residues" evidence="6">
    <location>
        <begin position="772"/>
        <end position="782"/>
    </location>
</feature>
<accession>A0A642V7M0</accession>